<feature type="compositionally biased region" description="Polar residues" evidence="4">
    <location>
        <begin position="830"/>
        <end position="839"/>
    </location>
</feature>
<dbReference type="AlphaFoldDB" id="A0A200PQJ3"/>
<feature type="compositionally biased region" description="Polar residues" evidence="4">
    <location>
        <begin position="1"/>
        <end position="14"/>
    </location>
</feature>
<dbReference type="STRING" id="56857.A0A200PQJ3"/>
<dbReference type="PANTHER" id="PTHR46159:SF6">
    <property type="entry name" value="OS12G0605300 PROTEIN"/>
    <property type="match status" value="1"/>
</dbReference>
<feature type="compositionally biased region" description="Polar residues" evidence="4">
    <location>
        <begin position="637"/>
        <end position="652"/>
    </location>
</feature>
<dbReference type="OMA" id="YCAESCA"/>
<dbReference type="PROSITE" id="PS51634">
    <property type="entry name" value="CRC"/>
    <property type="match status" value="1"/>
</dbReference>
<comment type="subcellular location">
    <subcellularLocation>
        <location evidence="1">Nucleus</location>
    </subcellularLocation>
</comment>
<keyword evidence="3" id="KW-0539">Nucleus</keyword>
<feature type="domain" description="CRC" evidence="5">
    <location>
        <begin position="567"/>
        <end position="694"/>
    </location>
</feature>
<organism evidence="6 7">
    <name type="scientific">Macleaya cordata</name>
    <name type="common">Five-seeded plume-poppy</name>
    <name type="synonym">Bocconia cordata</name>
    <dbReference type="NCBI Taxonomy" id="56857"/>
    <lineage>
        <taxon>Eukaryota</taxon>
        <taxon>Viridiplantae</taxon>
        <taxon>Streptophyta</taxon>
        <taxon>Embryophyta</taxon>
        <taxon>Tracheophyta</taxon>
        <taxon>Spermatophyta</taxon>
        <taxon>Magnoliopsida</taxon>
        <taxon>Ranunculales</taxon>
        <taxon>Papaveraceae</taxon>
        <taxon>Papaveroideae</taxon>
        <taxon>Macleaya</taxon>
    </lineage>
</organism>
<dbReference type="GO" id="GO:0003700">
    <property type="term" value="F:DNA-binding transcription factor activity"/>
    <property type="evidence" value="ECO:0007669"/>
    <property type="project" value="InterPro"/>
</dbReference>
<dbReference type="EMBL" id="MVGT01004293">
    <property type="protein sequence ID" value="OVA00486.1"/>
    <property type="molecule type" value="Genomic_DNA"/>
</dbReference>
<feature type="region of interest" description="Disordered" evidence="4">
    <location>
        <begin position="635"/>
        <end position="658"/>
    </location>
</feature>
<feature type="region of interest" description="Disordered" evidence="4">
    <location>
        <begin position="862"/>
        <end position="942"/>
    </location>
</feature>
<reference evidence="6 7" key="1">
    <citation type="journal article" date="2017" name="Mol. Plant">
        <title>The Genome of Medicinal Plant Macleaya cordata Provides New Insights into Benzylisoquinoline Alkaloids Metabolism.</title>
        <authorList>
            <person name="Liu X."/>
            <person name="Liu Y."/>
            <person name="Huang P."/>
            <person name="Ma Y."/>
            <person name="Qing Z."/>
            <person name="Tang Q."/>
            <person name="Cao H."/>
            <person name="Cheng P."/>
            <person name="Zheng Y."/>
            <person name="Yuan Z."/>
            <person name="Zhou Y."/>
            <person name="Liu J."/>
            <person name="Tang Z."/>
            <person name="Zhuo Y."/>
            <person name="Zhang Y."/>
            <person name="Yu L."/>
            <person name="Huang J."/>
            <person name="Yang P."/>
            <person name="Peng Q."/>
            <person name="Zhang J."/>
            <person name="Jiang W."/>
            <person name="Zhang Z."/>
            <person name="Lin K."/>
            <person name="Ro D.K."/>
            <person name="Chen X."/>
            <person name="Xiong X."/>
            <person name="Shang Y."/>
            <person name="Huang S."/>
            <person name="Zeng J."/>
        </authorList>
    </citation>
    <scope>NUCLEOTIDE SEQUENCE [LARGE SCALE GENOMIC DNA]</scope>
    <source>
        <strain evidence="7">cv. BLH2017</strain>
        <tissue evidence="6">Root</tissue>
    </source>
</reference>
<dbReference type="PANTHER" id="PTHR46159">
    <property type="entry name" value="PROTEIN TESMIN/TSO1-LIKE CXC 2"/>
    <property type="match status" value="1"/>
</dbReference>
<dbReference type="InterPro" id="IPR005172">
    <property type="entry name" value="CRC"/>
</dbReference>
<dbReference type="OrthoDB" id="6283463at2759"/>
<feature type="region of interest" description="Disordered" evidence="4">
    <location>
        <begin position="767"/>
        <end position="803"/>
    </location>
</feature>
<accession>A0A200PQJ3</accession>
<comment type="similarity">
    <text evidence="2">Belongs to the lin-54 family.</text>
</comment>
<dbReference type="InterPro" id="IPR044522">
    <property type="entry name" value="TSO1-like"/>
</dbReference>
<dbReference type="InParanoid" id="A0A200PQJ3"/>
<evidence type="ECO:0000256" key="2">
    <source>
        <dbReference type="ARBA" id="ARBA00007267"/>
    </source>
</evidence>
<sequence length="989" mass="109309">MDSPERSQIVTSKPSSPPVQDSPFFNCIINLSPIKPGNARHAAQGFSELNFPSPVFTSPRMNSQRETGFLKRRSKCLHSSIADPAHEHGSGEKILAEDSHVSERLITQSMAGLVPCSHKEFDNTASEQVQRRSPSGSVEEYLADTMEAGGFANSTDSGDLRMKQAHEVSQATQSGSSGPKETIMKLDDDDETKVMETEVAASLTLLEQAEEDLLALEPVSGEQNHHHLVADVAAEPLSIASNRMEHAFVNFDEERPARSGSQDVRLQNAEGGQQGGLDCTPQLPSESLQIIQANENYNEISGAISNGSVENNMLYDFEEGHQHQRGTRRRCLQFEAAQAQGSTICNNLSSWNTTNILLNSRSPTSPTDLEIMDSLHLQSRSTSSNRQPVTFSRPITSRLTILPVKTPESHEVDRSIQNSVNSSMKAPMPSGIGLHLNSIVNAATMRCDTAASTKFVEKSPSLTEHDLHEDSKSSSLPTRVVEKFSDNMDDDQQESLAIVRASSATFQSSHDVKLMNETLQLELIEHHMTPFDERKTVSENTDRFEEFNQSYPKKKRKKTLNSIEGEGCKRCNCKRSKCLKLYCECFAAGIYCAEPCSCQGCFNKPEYEDTVLGTRQQIESRDPLAFAPKILRRVTESPANSGEDGNQVTPSSARHKKGCNCKKSMCLKKYCECYQAGVGCSDGCRCEGCKNPCGIKEGYDETREMTYKKTDGEKWEDSSDDKLDMADIRSDLLHPDLCHPHNLSPLTPLFQSSNHGKDITKSRVLARRYDPSPESERQVKTGQGTSHRVSYDLESECSTAGRVDQTLPRQDELLDLCDHTPLPNVPSRVMASSSASNTAGRGKASRAQFHGSVSLSSVAPLRWRGSPVTPLPRLSGNKFPREPDSDSSRLYEIQEDDTPEILKDTRTPIKAVKANSPNQKRVSPPQNHTHEPRSSCSPSLKSGRKFVLRSISTFPPLTPYSDPRGGSRDKTHMKMFPVKNSHRDAGVMI</sequence>
<dbReference type="Pfam" id="PF03638">
    <property type="entry name" value="TCR"/>
    <property type="match status" value="2"/>
</dbReference>
<comment type="caution">
    <text evidence="6">The sequence shown here is derived from an EMBL/GenBank/DDBJ whole genome shotgun (WGS) entry which is preliminary data.</text>
</comment>
<dbReference type="SMART" id="SM01114">
    <property type="entry name" value="CXC"/>
    <property type="match status" value="2"/>
</dbReference>
<proteinExistence type="inferred from homology"/>
<evidence type="ECO:0000259" key="5">
    <source>
        <dbReference type="PROSITE" id="PS51634"/>
    </source>
</evidence>
<evidence type="ECO:0000313" key="7">
    <source>
        <dbReference type="Proteomes" id="UP000195402"/>
    </source>
</evidence>
<name>A0A200PQJ3_MACCD</name>
<keyword evidence="7" id="KW-1185">Reference proteome</keyword>
<evidence type="ECO:0000256" key="4">
    <source>
        <dbReference type="SAM" id="MobiDB-lite"/>
    </source>
</evidence>
<feature type="region of interest" description="Disordered" evidence="4">
    <location>
        <begin position="1"/>
        <end position="21"/>
    </location>
</feature>
<feature type="region of interest" description="Disordered" evidence="4">
    <location>
        <begin position="823"/>
        <end position="849"/>
    </location>
</feature>
<evidence type="ECO:0000256" key="3">
    <source>
        <dbReference type="ARBA" id="ARBA00023242"/>
    </source>
</evidence>
<gene>
    <name evidence="6" type="ORF">BVC80_9089g83</name>
</gene>
<dbReference type="GO" id="GO:0005634">
    <property type="term" value="C:nucleus"/>
    <property type="evidence" value="ECO:0007669"/>
    <property type="project" value="UniProtKB-SubCell"/>
</dbReference>
<feature type="compositionally biased region" description="Basic and acidic residues" evidence="4">
    <location>
        <begin position="879"/>
        <end position="889"/>
    </location>
</feature>
<feature type="compositionally biased region" description="Polar residues" evidence="4">
    <location>
        <begin position="915"/>
        <end position="927"/>
    </location>
</feature>
<evidence type="ECO:0000256" key="1">
    <source>
        <dbReference type="ARBA" id="ARBA00004123"/>
    </source>
</evidence>
<dbReference type="Proteomes" id="UP000195402">
    <property type="component" value="Unassembled WGS sequence"/>
</dbReference>
<dbReference type="InterPro" id="IPR033467">
    <property type="entry name" value="Tesmin/TSO1-like_CXC"/>
</dbReference>
<protein>
    <submittedName>
        <fullName evidence="6">CRC domain</fullName>
    </submittedName>
</protein>
<evidence type="ECO:0000313" key="6">
    <source>
        <dbReference type="EMBL" id="OVA00486.1"/>
    </source>
</evidence>
<feature type="compositionally biased region" description="Basic and acidic residues" evidence="4">
    <location>
        <begin position="767"/>
        <end position="779"/>
    </location>
</feature>